<evidence type="ECO:0000313" key="2">
    <source>
        <dbReference type="EnsemblPlants" id="AET3Gv20714000.10"/>
    </source>
</evidence>
<organism evidence="2 3">
    <name type="scientific">Aegilops tauschii subsp. strangulata</name>
    <name type="common">Goatgrass</name>
    <dbReference type="NCBI Taxonomy" id="200361"/>
    <lineage>
        <taxon>Eukaryota</taxon>
        <taxon>Viridiplantae</taxon>
        <taxon>Streptophyta</taxon>
        <taxon>Embryophyta</taxon>
        <taxon>Tracheophyta</taxon>
        <taxon>Spermatophyta</taxon>
        <taxon>Magnoliopsida</taxon>
        <taxon>Liliopsida</taxon>
        <taxon>Poales</taxon>
        <taxon>Poaceae</taxon>
        <taxon>BOP clade</taxon>
        <taxon>Pooideae</taxon>
        <taxon>Triticodae</taxon>
        <taxon>Triticeae</taxon>
        <taxon>Triticinae</taxon>
        <taxon>Aegilops</taxon>
    </lineage>
</organism>
<feature type="transmembrane region" description="Helical" evidence="1">
    <location>
        <begin position="12"/>
        <end position="32"/>
    </location>
</feature>
<accession>A0A453FL86</accession>
<keyword evidence="1" id="KW-1133">Transmembrane helix</keyword>
<sequence>MSILNCIARSKQLFCYVNLLQAKVCLLLYTLYSTMPFLKLQLVEYLKLLYNR</sequence>
<dbReference type="Proteomes" id="UP000015105">
    <property type="component" value="Chromosome 3D"/>
</dbReference>
<reference evidence="2" key="4">
    <citation type="submission" date="2019-03" db="UniProtKB">
        <authorList>
            <consortium name="EnsemblPlants"/>
        </authorList>
    </citation>
    <scope>IDENTIFICATION</scope>
</reference>
<reference evidence="3" key="2">
    <citation type="journal article" date="2017" name="Nat. Plants">
        <title>The Aegilops tauschii genome reveals multiple impacts of transposons.</title>
        <authorList>
            <person name="Zhao G."/>
            <person name="Zou C."/>
            <person name="Li K."/>
            <person name="Wang K."/>
            <person name="Li T."/>
            <person name="Gao L."/>
            <person name="Zhang X."/>
            <person name="Wang H."/>
            <person name="Yang Z."/>
            <person name="Liu X."/>
            <person name="Jiang W."/>
            <person name="Mao L."/>
            <person name="Kong X."/>
            <person name="Jiao Y."/>
            <person name="Jia J."/>
        </authorList>
    </citation>
    <scope>NUCLEOTIDE SEQUENCE [LARGE SCALE GENOMIC DNA]</scope>
    <source>
        <strain evidence="3">cv. AL8/78</strain>
    </source>
</reference>
<reference evidence="3" key="1">
    <citation type="journal article" date="2014" name="Science">
        <title>Ancient hybridizations among the ancestral genomes of bread wheat.</title>
        <authorList>
            <consortium name="International Wheat Genome Sequencing Consortium,"/>
            <person name="Marcussen T."/>
            <person name="Sandve S.R."/>
            <person name="Heier L."/>
            <person name="Spannagl M."/>
            <person name="Pfeifer M."/>
            <person name="Jakobsen K.S."/>
            <person name="Wulff B.B."/>
            <person name="Steuernagel B."/>
            <person name="Mayer K.F."/>
            <person name="Olsen O.A."/>
        </authorList>
    </citation>
    <scope>NUCLEOTIDE SEQUENCE [LARGE SCALE GENOMIC DNA]</scope>
    <source>
        <strain evidence="3">cv. AL8/78</strain>
    </source>
</reference>
<proteinExistence type="predicted"/>
<reference evidence="2" key="3">
    <citation type="journal article" date="2017" name="Nature">
        <title>Genome sequence of the progenitor of the wheat D genome Aegilops tauschii.</title>
        <authorList>
            <person name="Luo M.C."/>
            <person name="Gu Y.Q."/>
            <person name="Puiu D."/>
            <person name="Wang H."/>
            <person name="Twardziok S.O."/>
            <person name="Deal K.R."/>
            <person name="Huo N."/>
            <person name="Zhu T."/>
            <person name="Wang L."/>
            <person name="Wang Y."/>
            <person name="McGuire P.E."/>
            <person name="Liu S."/>
            <person name="Long H."/>
            <person name="Ramasamy R.K."/>
            <person name="Rodriguez J.C."/>
            <person name="Van S.L."/>
            <person name="Yuan L."/>
            <person name="Wang Z."/>
            <person name="Xia Z."/>
            <person name="Xiao L."/>
            <person name="Anderson O.D."/>
            <person name="Ouyang S."/>
            <person name="Liang Y."/>
            <person name="Zimin A.V."/>
            <person name="Pertea G."/>
            <person name="Qi P."/>
            <person name="Bennetzen J.L."/>
            <person name="Dai X."/>
            <person name="Dawson M.W."/>
            <person name="Muller H.G."/>
            <person name="Kugler K."/>
            <person name="Rivarola-Duarte L."/>
            <person name="Spannagl M."/>
            <person name="Mayer K.F.X."/>
            <person name="Lu F.H."/>
            <person name="Bevan M.W."/>
            <person name="Leroy P."/>
            <person name="Li P."/>
            <person name="You F.M."/>
            <person name="Sun Q."/>
            <person name="Liu Z."/>
            <person name="Lyons E."/>
            <person name="Wicker T."/>
            <person name="Salzberg S.L."/>
            <person name="Devos K.M."/>
            <person name="Dvorak J."/>
        </authorList>
    </citation>
    <scope>NUCLEOTIDE SEQUENCE [LARGE SCALE GENOMIC DNA]</scope>
    <source>
        <strain evidence="2">cv. AL8/78</strain>
    </source>
</reference>
<keyword evidence="1" id="KW-0812">Transmembrane</keyword>
<evidence type="ECO:0000256" key="1">
    <source>
        <dbReference type="SAM" id="Phobius"/>
    </source>
</evidence>
<evidence type="ECO:0000313" key="3">
    <source>
        <dbReference type="Proteomes" id="UP000015105"/>
    </source>
</evidence>
<protein>
    <submittedName>
        <fullName evidence="2">Uncharacterized protein</fullName>
    </submittedName>
</protein>
<dbReference type="EnsemblPlants" id="AET3Gv20714000.10">
    <property type="protein sequence ID" value="AET3Gv20714000.10"/>
    <property type="gene ID" value="AET3Gv20714000"/>
</dbReference>
<dbReference type="Gramene" id="AET3Gv20714000.10">
    <property type="protein sequence ID" value="AET3Gv20714000.10"/>
    <property type="gene ID" value="AET3Gv20714000"/>
</dbReference>
<keyword evidence="1" id="KW-0472">Membrane</keyword>
<reference evidence="2" key="5">
    <citation type="journal article" date="2021" name="G3 (Bethesda)">
        <title>Aegilops tauschii genome assembly Aet v5.0 features greater sequence contiguity and improved annotation.</title>
        <authorList>
            <person name="Wang L."/>
            <person name="Zhu T."/>
            <person name="Rodriguez J.C."/>
            <person name="Deal K.R."/>
            <person name="Dubcovsky J."/>
            <person name="McGuire P.E."/>
            <person name="Lux T."/>
            <person name="Spannagl M."/>
            <person name="Mayer K.F.X."/>
            <person name="Baldrich P."/>
            <person name="Meyers B.C."/>
            <person name="Huo N."/>
            <person name="Gu Y.Q."/>
            <person name="Zhou H."/>
            <person name="Devos K.M."/>
            <person name="Bennetzen J.L."/>
            <person name="Unver T."/>
            <person name="Budak H."/>
            <person name="Gulick P.J."/>
            <person name="Galiba G."/>
            <person name="Kalapos B."/>
            <person name="Nelson D.R."/>
            <person name="Li P."/>
            <person name="You F.M."/>
            <person name="Luo M.C."/>
            <person name="Dvorak J."/>
        </authorList>
    </citation>
    <scope>NUCLEOTIDE SEQUENCE [LARGE SCALE GENOMIC DNA]</scope>
    <source>
        <strain evidence="2">cv. AL8/78</strain>
    </source>
</reference>
<keyword evidence="3" id="KW-1185">Reference proteome</keyword>
<dbReference type="AlphaFoldDB" id="A0A453FL86"/>
<name>A0A453FL86_AEGTS</name>